<dbReference type="PANTHER" id="PTHR11439:SF486">
    <property type="entry name" value="RLK (RECEPTOR-LIKE KINASE) PROTEIN, PUTATIVE-RELATED"/>
    <property type="match status" value="1"/>
</dbReference>
<dbReference type="PANTHER" id="PTHR11439">
    <property type="entry name" value="GAG-POL-RELATED RETROTRANSPOSON"/>
    <property type="match status" value="1"/>
</dbReference>
<dbReference type="GeneID" id="109125934"/>
<reference evidence="2" key="2">
    <citation type="submission" date="2025-08" db="UniProtKB">
        <authorList>
            <consortium name="RefSeq"/>
        </authorList>
    </citation>
    <scope>IDENTIFICATION</scope>
    <source>
        <tissue evidence="2">Leaf</tissue>
    </source>
</reference>
<organism evidence="1 2">
    <name type="scientific">Camelina sativa</name>
    <name type="common">False flax</name>
    <name type="synonym">Myagrum sativum</name>
    <dbReference type="NCBI Taxonomy" id="90675"/>
    <lineage>
        <taxon>Eukaryota</taxon>
        <taxon>Viridiplantae</taxon>
        <taxon>Streptophyta</taxon>
        <taxon>Embryophyta</taxon>
        <taxon>Tracheophyta</taxon>
        <taxon>Spermatophyta</taxon>
        <taxon>Magnoliopsida</taxon>
        <taxon>eudicotyledons</taxon>
        <taxon>Gunneridae</taxon>
        <taxon>Pentapetalae</taxon>
        <taxon>rosids</taxon>
        <taxon>malvids</taxon>
        <taxon>Brassicales</taxon>
        <taxon>Brassicaceae</taxon>
        <taxon>Camelineae</taxon>
        <taxon>Camelina</taxon>
    </lineage>
</organism>
<evidence type="ECO:0000313" key="1">
    <source>
        <dbReference type="Proteomes" id="UP000694864"/>
    </source>
</evidence>
<evidence type="ECO:0000313" key="2">
    <source>
        <dbReference type="RefSeq" id="XP_019084287.1"/>
    </source>
</evidence>
<dbReference type="Proteomes" id="UP000694864">
    <property type="component" value="Chromosome 8"/>
</dbReference>
<keyword evidence="1" id="KW-1185">Reference proteome</keyword>
<name>A0ABM1QBZ9_CAMSA</name>
<accession>A0ABM1QBZ9</accession>
<proteinExistence type="predicted"/>
<dbReference type="RefSeq" id="XP_019084287.1">
    <property type="nucleotide sequence ID" value="XM_019228742.1"/>
</dbReference>
<dbReference type="CDD" id="cd09272">
    <property type="entry name" value="RNase_HI_RT_Ty1"/>
    <property type="match status" value="1"/>
</dbReference>
<sequence length="142" mass="15645">MGTNDKLSKDEGGEDVDERLYRGMIGSLLYLTASHPDICLSVGIYARYQAKPKMSHLLALKKIIKYIKGTVNFGIFYTKDTNTNLSGYCNGDWAGSIDDRRSTSGGCFFMGNNLISWHSKKQNIVSLSTAEAELGSCCTQLL</sequence>
<protein>
    <submittedName>
        <fullName evidence="2">Uncharacterized protein LOC109125934</fullName>
    </submittedName>
</protein>
<reference evidence="1" key="1">
    <citation type="journal article" date="2014" name="Nat. Commun.">
        <title>The emerging biofuel crop Camelina sativa retains a highly undifferentiated hexaploid genome structure.</title>
        <authorList>
            <person name="Kagale S."/>
            <person name="Koh C."/>
            <person name="Nixon J."/>
            <person name="Bollina V."/>
            <person name="Clarke W.E."/>
            <person name="Tuteja R."/>
            <person name="Spillane C."/>
            <person name="Robinson S.J."/>
            <person name="Links M.G."/>
            <person name="Clarke C."/>
            <person name="Higgins E.E."/>
            <person name="Huebert T."/>
            <person name="Sharpe A.G."/>
            <person name="Parkin I.A."/>
        </authorList>
    </citation>
    <scope>NUCLEOTIDE SEQUENCE [LARGE SCALE GENOMIC DNA]</scope>
    <source>
        <strain evidence="1">cv. DH55</strain>
    </source>
</reference>
<gene>
    <name evidence="2" type="primary">LOC109125934</name>
</gene>